<feature type="domain" description="Mediator of RNA polymerase II transcription subunit 25 von Willebrand factor type A" evidence="12">
    <location>
        <begin position="9"/>
        <end position="217"/>
    </location>
</feature>
<evidence type="ECO:0000256" key="7">
    <source>
        <dbReference type="ARBA" id="ARBA00023242"/>
    </source>
</evidence>
<reference evidence="13" key="1">
    <citation type="submission" date="2021-12" db="EMBL/GenBank/DDBJ databases">
        <authorList>
            <person name="King R."/>
        </authorList>
    </citation>
    <scope>NUCLEOTIDE SEQUENCE</scope>
</reference>
<dbReference type="Proteomes" id="UP001154078">
    <property type="component" value="Chromosome 7"/>
</dbReference>
<dbReference type="GO" id="GO:0016592">
    <property type="term" value="C:mediator complex"/>
    <property type="evidence" value="ECO:0007669"/>
    <property type="project" value="TreeGrafter"/>
</dbReference>
<dbReference type="InterPro" id="IPR021419">
    <property type="entry name" value="Mediator_Med25_VWA"/>
</dbReference>
<evidence type="ECO:0000259" key="12">
    <source>
        <dbReference type="Pfam" id="PF11265"/>
    </source>
</evidence>
<dbReference type="InterPro" id="IPR036465">
    <property type="entry name" value="vWFA_dom_sf"/>
</dbReference>
<dbReference type="SUPFAM" id="SSF53300">
    <property type="entry name" value="vWA-like"/>
    <property type="match status" value="1"/>
</dbReference>
<gene>
    <name evidence="13" type="ORF">MELIAE_LOCUS10788</name>
</gene>
<feature type="region of interest" description="Disordered" evidence="10">
    <location>
        <begin position="853"/>
        <end position="890"/>
    </location>
</feature>
<feature type="coiled-coil region" evidence="9">
    <location>
        <begin position="740"/>
        <end position="806"/>
    </location>
</feature>
<dbReference type="InterPro" id="IPR038196">
    <property type="entry name" value="Med25_PTOV_sf"/>
</dbReference>
<dbReference type="Pfam" id="PF11265">
    <property type="entry name" value="Med25_VWA"/>
    <property type="match status" value="1"/>
</dbReference>
<feature type="region of interest" description="Disordered" evidence="10">
    <location>
        <begin position="612"/>
        <end position="657"/>
    </location>
</feature>
<keyword evidence="4" id="KW-0805">Transcription regulation</keyword>
<dbReference type="Pfam" id="PF11232">
    <property type="entry name" value="Med25"/>
    <property type="match status" value="1"/>
</dbReference>
<dbReference type="EMBL" id="OV121138">
    <property type="protein sequence ID" value="CAH0561193.1"/>
    <property type="molecule type" value="Genomic_DNA"/>
</dbReference>
<feature type="region of interest" description="Disordered" evidence="10">
    <location>
        <begin position="437"/>
        <end position="459"/>
    </location>
</feature>
<dbReference type="PANTHER" id="PTHR12433:SF11">
    <property type="entry name" value="MEDIATOR OF RNA POLYMERASE II TRANSCRIPTION SUBUNIT 25"/>
    <property type="match status" value="1"/>
</dbReference>
<feature type="region of interest" description="Disordered" evidence="10">
    <location>
        <begin position="808"/>
        <end position="838"/>
    </location>
</feature>
<evidence type="ECO:0000256" key="1">
    <source>
        <dbReference type="ARBA" id="ARBA00004123"/>
    </source>
</evidence>
<evidence type="ECO:0000256" key="8">
    <source>
        <dbReference type="ARBA" id="ARBA00031958"/>
    </source>
</evidence>
<evidence type="ECO:0000313" key="14">
    <source>
        <dbReference type="Proteomes" id="UP001154078"/>
    </source>
</evidence>
<dbReference type="PANTHER" id="PTHR12433">
    <property type="entry name" value="MEDIATOR OF RNA POLYMERASE II TRANSCRIPTION SUBUNIT 25"/>
    <property type="match status" value="1"/>
</dbReference>
<evidence type="ECO:0000256" key="9">
    <source>
        <dbReference type="SAM" id="Coils"/>
    </source>
</evidence>
<name>A0A9P0BCB6_BRAAE</name>
<evidence type="ECO:0000256" key="5">
    <source>
        <dbReference type="ARBA" id="ARBA00023159"/>
    </source>
</evidence>
<feature type="compositionally biased region" description="Low complexity" evidence="10">
    <location>
        <begin position="810"/>
        <end position="824"/>
    </location>
</feature>
<evidence type="ECO:0000313" key="13">
    <source>
        <dbReference type="EMBL" id="CAH0561193.1"/>
    </source>
</evidence>
<dbReference type="GO" id="GO:0005667">
    <property type="term" value="C:transcription regulator complex"/>
    <property type="evidence" value="ECO:0007669"/>
    <property type="project" value="TreeGrafter"/>
</dbReference>
<evidence type="ECO:0000259" key="11">
    <source>
        <dbReference type="Pfam" id="PF11232"/>
    </source>
</evidence>
<evidence type="ECO:0000256" key="10">
    <source>
        <dbReference type="SAM" id="MobiDB-lite"/>
    </source>
</evidence>
<comment type="similarity">
    <text evidence="2">Belongs to the Mediator complex subunit 25 family.</text>
</comment>
<feature type="compositionally biased region" description="Polar residues" evidence="10">
    <location>
        <begin position="612"/>
        <end position="622"/>
    </location>
</feature>
<evidence type="ECO:0000256" key="6">
    <source>
        <dbReference type="ARBA" id="ARBA00023163"/>
    </source>
</evidence>
<dbReference type="OrthoDB" id="7690434at2759"/>
<dbReference type="FunFam" id="2.40.290.30:FF:000002">
    <property type="entry name" value="Mediator of RNA polymerase II transcription subunit"/>
    <property type="match status" value="1"/>
</dbReference>
<organism evidence="13 14">
    <name type="scientific">Brassicogethes aeneus</name>
    <name type="common">Rape pollen beetle</name>
    <name type="synonym">Meligethes aeneus</name>
    <dbReference type="NCBI Taxonomy" id="1431903"/>
    <lineage>
        <taxon>Eukaryota</taxon>
        <taxon>Metazoa</taxon>
        <taxon>Ecdysozoa</taxon>
        <taxon>Arthropoda</taxon>
        <taxon>Hexapoda</taxon>
        <taxon>Insecta</taxon>
        <taxon>Pterygota</taxon>
        <taxon>Neoptera</taxon>
        <taxon>Endopterygota</taxon>
        <taxon>Coleoptera</taxon>
        <taxon>Polyphaga</taxon>
        <taxon>Cucujiformia</taxon>
        <taxon>Nitidulidae</taxon>
        <taxon>Meligethinae</taxon>
        <taxon>Brassicogethes</taxon>
    </lineage>
</organism>
<dbReference type="GO" id="GO:0045944">
    <property type="term" value="P:positive regulation of transcription by RNA polymerase II"/>
    <property type="evidence" value="ECO:0007669"/>
    <property type="project" value="TreeGrafter"/>
</dbReference>
<keyword evidence="7" id="KW-0539">Nucleus</keyword>
<protein>
    <recommendedName>
        <fullName evidence="3">Mediator of RNA polymerase II transcription subunit 25</fullName>
    </recommendedName>
    <alternativeName>
        <fullName evidence="8">Mediator complex subunit 25</fullName>
    </alternativeName>
</protein>
<proteinExistence type="inferred from homology"/>
<comment type="subcellular location">
    <subcellularLocation>
        <location evidence="1">Nucleus</location>
    </subcellularLocation>
</comment>
<evidence type="ECO:0000256" key="4">
    <source>
        <dbReference type="ARBA" id="ARBA00023015"/>
    </source>
</evidence>
<feature type="compositionally biased region" description="Low complexity" evidence="10">
    <location>
        <begin position="862"/>
        <end position="878"/>
    </location>
</feature>
<evidence type="ECO:0000256" key="3">
    <source>
        <dbReference type="ARBA" id="ARBA00019694"/>
    </source>
</evidence>
<keyword evidence="14" id="KW-1185">Reference proteome</keyword>
<dbReference type="AlphaFoldDB" id="A0A9P0BCB6"/>
<dbReference type="Gene3D" id="2.40.290.30">
    <property type="entry name" value="Mediator complex subunit 25, ACID domain"/>
    <property type="match status" value="1"/>
</dbReference>
<keyword evidence="6" id="KW-0804">Transcription</keyword>
<keyword evidence="5" id="KW-0010">Activator</keyword>
<feature type="region of interest" description="Disordered" evidence="10">
    <location>
        <begin position="341"/>
        <end position="374"/>
    </location>
</feature>
<dbReference type="InterPro" id="IPR021394">
    <property type="entry name" value="Med25_PTOV"/>
</dbReference>
<feature type="compositionally biased region" description="Polar residues" evidence="10">
    <location>
        <begin position="643"/>
        <end position="657"/>
    </location>
</feature>
<feature type="domain" description="Mediator complex subunit Med25 PTOV" evidence="11">
    <location>
        <begin position="462"/>
        <end position="613"/>
    </location>
</feature>
<accession>A0A9P0BCB6</accession>
<sequence>MVCGPSDHNLQAEVVFVIEGTAVNGAYINDIKTNYILPSLEYFSQGNMEESNHLSESSNSVYGIVVYQAADCLPHPSTDTFGPFSSAAKLYSAIEKLELVGGKGESHANIAEGLATALQCFEELQGKKDSNSQKHCILICNSPPYSMPVLESHLYSGKNYEQLATILQEKNINLTVISPRKIPTLYKLFEKAGGDLSASQTKNYAKDPRHLVLLKGFSLKERPISPPPANIVTSAQPQIQNPAVPITSLPSPGPGGESPIAGANPNSANIMQGNANNVVGVNAGQSPVYRPQNNQEFLGLNNMQQHNQGMVQAQKGVGVGVGGRMIGQPQMPIQQINPPQYAGHVNRSPHWPMPPPVQQRPYLPNNPPGNAAQGGSALIAQLTQPPSSMPGAGVNQFGQINAASPKMLNINQPQNIPASMPQNQPGIQSAMPGIQTSQANQAVAPQATSPSQPNQALSQTRERHTIWQGLLEWIEKPKNGSDQQKITKHVPCQVSANTKEGEPELKAEGWPQKLIMQLMPKQLIGNIGGAYLKNSKSVLFHPSNCEALESLTRVMSSGFAGCVHFTSMPNTPSCDIKVLILLYTAEKRAYLGFIPNDQVAFVDRLRKVIQQQKSTQQMRQNQGGVGPNINPQTPGGPMPMAGTSPQMPNPATSQSPQQGMMISQTNTLSMGGGQITQNVVTSSGQQNPGMGIMGQSVPGAGMRPNIRMAGIQQQGNQQNMQQGEFDGMMGVPPQRGAPIENQLQAERQHNLEKINQLRQTLEAAQQQEQQYKSQLERISHMKTSQLQEALQVAQQTEMHYKMLEQQRQLGQAGNPQPNPGAQQQRLMRPGMSNNPGLRHLLQQQPQYRQQLMGIPQMGGNGPRPQMGQQMPNQGNNQNSTFDDVPNFDFM</sequence>
<keyword evidence="9" id="KW-0175">Coiled coil</keyword>
<evidence type="ECO:0000256" key="2">
    <source>
        <dbReference type="ARBA" id="ARBA00009102"/>
    </source>
</evidence>